<evidence type="ECO:0000313" key="2">
    <source>
        <dbReference type="Proteomes" id="UP001359559"/>
    </source>
</evidence>
<dbReference type="InterPro" id="IPR007750">
    <property type="entry name" value="DUF674"/>
</dbReference>
<accession>A0AAN9PKY1</accession>
<evidence type="ECO:0000313" key="1">
    <source>
        <dbReference type="EMBL" id="KAK7301594.1"/>
    </source>
</evidence>
<dbReference type="EMBL" id="JAYKXN010000003">
    <property type="protein sequence ID" value="KAK7301594.1"/>
    <property type="molecule type" value="Genomic_DNA"/>
</dbReference>
<proteinExistence type="predicted"/>
<keyword evidence="2" id="KW-1185">Reference proteome</keyword>
<reference evidence="1 2" key="1">
    <citation type="submission" date="2024-01" db="EMBL/GenBank/DDBJ databases">
        <title>The genomes of 5 underutilized Papilionoideae crops provide insights into root nodulation and disease resistance.</title>
        <authorList>
            <person name="Yuan L."/>
        </authorList>
    </citation>
    <scope>NUCLEOTIDE SEQUENCE [LARGE SCALE GENOMIC DNA]</scope>
    <source>
        <strain evidence="1">LY-2023</strain>
        <tissue evidence="1">Leaf</tissue>
    </source>
</reference>
<dbReference type="Proteomes" id="UP001359559">
    <property type="component" value="Unassembled WGS sequence"/>
</dbReference>
<name>A0AAN9PKY1_CLITE</name>
<sequence>MSRANHGLICRIQGLIVVARLAFCGHYRVLVHKEKNKVLFAEPGKDFVDVLLSFLTLRRLSGENTTLLWRDRQKVSLSPGSGAMSCFAVATECTTLPNIHRHSHPNRVTHRRYLHPQPPIVGMTSIINISLAA</sequence>
<dbReference type="AlphaFoldDB" id="A0AAN9PKY1"/>
<protein>
    <submittedName>
        <fullName evidence="1">Uncharacterized protein</fullName>
    </submittedName>
</protein>
<comment type="caution">
    <text evidence="1">The sequence shown here is derived from an EMBL/GenBank/DDBJ whole genome shotgun (WGS) entry which is preliminary data.</text>
</comment>
<dbReference type="Pfam" id="PF05056">
    <property type="entry name" value="DUF674"/>
    <property type="match status" value="1"/>
</dbReference>
<gene>
    <name evidence="1" type="ORF">RJT34_12461</name>
</gene>
<organism evidence="1 2">
    <name type="scientific">Clitoria ternatea</name>
    <name type="common">Butterfly pea</name>
    <dbReference type="NCBI Taxonomy" id="43366"/>
    <lineage>
        <taxon>Eukaryota</taxon>
        <taxon>Viridiplantae</taxon>
        <taxon>Streptophyta</taxon>
        <taxon>Embryophyta</taxon>
        <taxon>Tracheophyta</taxon>
        <taxon>Spermatophyta</taxon>
        <taxon>Magnoliopsida</taxon>
        <taxon>eudicotyledons</taxon>
        <taxon>Gunneridae</taxon>
        <taxon>Pentapetalae</taxon>
        <taxon>rosids</taxon>
        <taxon>fabids</taxon>
        <taxon>Fabales</taxon>
        <taxon>Fabaceae</taxon>
        <taxon>Papilionoideae</taxon>
        <taxon>50 kb inversion clade</taxon>
        <taxon>NPAAA clade</taxon>
        <taxon>indigoferoid/millettioid clade</taxon>
        <taxon>Phaseoleae</taxon>
        <taxon>Clitoria</taxon>
    </lineage>
</organism>